<reference evidence="2" key="1">
    <citation type="journal article" date="2023" name="Front. Plant Sci.">
        <title>Chromosomal-level genome assembly of Melastoma candidum provides insights into trichome evolution.</title>
        <authorList>
            <person name="Zhong Y."/>
            <person name="Wu W."/>
            <person name="Sun C."/>
            <person name="Zou P."/>
            <person name="Liu Y."/>
            <person name="Dai S."/>
            <person name="Zhou R."/>
        </authorList>
    </citation>
    <scope>NUCLEOTIDE SEQUENCE [LARGE SCALE GENOMIC DNA]</scope>
</reference>
<name>A0ACB9NZ31_9MYRT</name>
<evidence type="ECO:0000313" key="1">
    <source>
        <dbReference type="EMBL" id="KAI4341998.1"/>
    </source>
</evidence>
<evidence type="ECO:0000313" key="2">
    <source>
        <dbReference type="Proteomes" id="UP001057402"/>
    </source>
</evidence>
<gene>
    <name evidence="1" type="ORF">MLD38_026662</name>
</gene>
<proteinExistence type="predicted"/>
<comment type="caution">
    <text evidence="1">The sequence shown here is derived from an EMBL/GenBank/DDBJ whole genome shotgun (WGS) entry which is preliminary data.</text>
</comment>
<accession>A0ACB9NZ31</accession>
<dbReference type="Proteomes" id="UP001057402">
    <property type="component" value="Chromosome 7"/>
</dbReference>
<organism evidence="1 2">
    <name type="scientific">Melastoma candidum</name>
    <dbReference type="NCBI Taxonomy" id="119954"/>
    <lineage>
        <taxon>Eukaryota</taxon>
        <taxon>Viridiplantae</taxon>
        <taxon>Streptophyta</taxon>
        <taxon>Embryophyta</taxon>
        <taxon>Tracheophyta</taxon>
        <taxon>Spermatophyta</taxon>
        <taxon>Magnoliopsida</taxon>
        <taxon>eudicotyledons</taxon>
        <taxon>Gunneridae</taxon>
        <taxon>Pentapetalae</taxon>
        <taxon>rosids</taxon>
        <taxon>malvids</taxon>
        <taxon>Myrtales</taxon>
        <taxon>Melastomataceae</taxon>
        <taxon>Melastomatoideae</taxon>
        <taxon>Melastomateae</taxon>
        <taxon>Melastoma</taxon>
    </lineage>
</organism>
<keyword evidence="2" id="KW-1185">Reference proteome</keyword>
<dbReference type="EMBL" id="CM042886">
    <property type="protein sequence ID" value="KAI4341998.1"/>
    <property type="molecule type" value="Genomic_DNA"/>
</dbReference>
<sequence>MADDLSRSPKVAPTTTLSTLLGMRTKSSSIFDIANAYKFIGRKLQGHNHRHGHHYHCEKGSPIHKDEGLKGGEKKGKRCGNTNGDDNESTRSLLLSQHKKTAADKFHLRRSFLLRSGSRRSHEPTLSSLSRSMSARNENQSNGLFGILSRNKSSRKSVSTSRQSVYMDEGRLASIKRSMSSTRGNMDPILFSQNMAQKVPPPIEKKLECTLEELCFGGVKYVIITRDVLTETGIIQEEESLKINIKPGWRNGTKITFEGKGNEKLGELLSDIVLLIAEKRHPMFKRRGDNLEIEVEIPLVQALTGCLLSVPLLGGEKMNIYVDEVIFPGYKKEISGQGMPDPKGNGKRGDLKITFVVRFPSDLSNELKSEIRRVLDQESS</sequence>
<protein>
    <submittedName>
        <fullName evidence="1">Uncharacterized protein</fullName>
    </submittedName>
</protein>